<dbReference type="RefSeq" id="WP_136906437.1">
    <property type="nucleotide sequence ID" value="NZ_SUMD01000001.1"/>
</dbReference>
<organism evidence="1 2">
    <name type="scientific">Rhodococcus oryzae</name>
    <dbReference type="NCBI Taxonomy" id="2571143"/>
    <lineage>
        <taxon>Bacteria</taxon>
        <taxon>Bacillati</taxon>
        <taxon>Actinomycetota</taxon>
        <taxon>Actinomycetes</taxon>
        <taxon>Mycobacteriales</taxon>
        <taxon>Nocardiaceae</taxon>
        <taxon>Rhodococcus</taxon>
    </lineage>
</organism>
<keyword evidence="2" id="KW-1185">Reference proteome</keyword>
<accession>A0ABY2RQH6</accession>
<reference evidence="1 2" key="1">
    <citation type="submission" date="2019-04" db="EMBL/GenBank/DDBJ databases">
        <title>Rhodococcus oryzae sp. nov., a novel actinomycete isolated from rhizosphere soil of rice (Oryza sativa L.).</title>
        <authorList>
            <person name="Li C."/>
        </authorList>
    </citation>
    <scope>NUCLEOTIDE SEQUENCE [LARGE SCALE GENOMIC DNA]</scope>
    <source>
        <strain evidence="1 2">NEAU-CX67</strain>
    </source>
</reference>
<name>A0ABY2RQH6_9NOCA</name>
<evidence type="ECO:0000313" key="1">
    <source>
        <dbReference type="EMBL" id="TJZ81309.1"/>
    </source>
</evidence>
<dbReference type="Proteomes" id="UP000305109">
    <property type="component" value="Unassembled WGS sequence"/>
</dbReference>
<proteinExistence type="predicted"/>
<comment type="caution">
    <text evidence="1">The sequence shown here is derived from an EMBL/GenBank/DDBJ whole genome shotgun (WGS) entry which is preliminary data.</text>
</comment>
<gene>
    <name evidence="1" type="ORF">FCG67_01270</name>
</gene>
<evidence type="ECO:0000313" key="2">
    <source>
        <dbReference type="Proteomes" id="UP000305109"/>
    </source>
</evidence>
<dbReference type="EMBL" id="SUMD01000001">
    <property type="protein sequence ID" value="TJZ81309.1"/>
    <property type="molecule type" value="Genomic_DNA"/>
</dbReference>
<sequence>MFKGYLLEAAITDGSLQEMLPEHLRMPADQSYFYPNELSALVTANRLSYSPSPHEKRSAAETT</sequence>
<protein>
    <submittedName>
        <fullName evidence="1">Uncharacterized protein</fullName>
    </submittedName>
</protein>